<keyword evidence="3" id="KW-1185">Reference proteome</keyword>
<dbReference type="RefSeq" id="WP_255331739.1">
    <property type="nucleotide sequence ID" value="NZ_VOTZ01000003.1"/>
</dbReference>
<gene>
    <name evidence="2" type="ORF">FTO68_02280</name>
</gene>
<keyword evidence="1" id="KW-0472">Membrane</keyword>
<feature type="transmembrane region" description="Helical" evidence="1">
    <location>
        <begin position="15"/>
        <end position="34"/>
    </location>
</feature>
<comment type="caution">
    <text evidence="2">The sequence shown here is derived from an EMBL/GenBank/DDBJ whole genome shotgun (WGS) entry which is preliminary data.</text>
</comment>
<dbReference type="AlphaFoldDB" id="A0ABD4TJX2"/>
<name>A0ABD4TJX2_9EURY</name>
<dbReference type="Proteomes" id="UP001524383">
    <property type="component" value="Unassembled WGS sequence"/>
</dbReference>
<feature type="transmembrane region" description="Helical" evidence="1">
    <location>
        <begin position="46"/>
        <end position="65"/>
    </location>
</feature>
<evidence type="ECO:0000313" key="2">
    <source>
        <dbReference type="EMBL" id="MCQ1537817.1"/>
    </source>
</evidence>
<reference evidence="2 3" key="1">
    <citation type="submission" date="2019-08" db="EMBL/GenBank/DDBJ databases">
        <authorList>
            <person name="Chen S.-C."/>
            <person name="Lai M.-C."/>
            <person name="You Y.-T."/>
        </authorList>
    </citation>
    <scope>NUCLEOTIDE SEQUENCE [LARGE SCALE GENOMIC DNA]</scope>
    <source>
        <strain evidence="2 3">P2F9704a</strain>
    </source>
</reference>
<evidence type="ECO:0000313" key="3">
    <source>
        <dbReference type="Proteomes" id="UP001524383"/>
    </source>
</evidence>
<keyword evidence="1" id="KW-0812">Transmembrane</keyword>
<organism evidence="2 3">
    <name type="scientific">Methanocalculus taiwanensis</name>
    <dbReference type="NCBI Taxonomy" id="106207"/>
    <lineage>
        <taxon>Archaea</taxon>
        <taxon>Methanobacteriati</taxon>
        <taxon>Methanobacteriota</taxon>
        <taxon>Stenosarchaea group</taxon>
        <taxon>Methanomicrobia</taxon>
        <taxon>Methanomicrobiales</taxon>
        <taxon>Methanocalculaceae</taxon>
        <taxon>Methanocalculus</taxon>
    </lineage>
</organism>
<dbReference type="EMBL" id="VOTZ01000003">
    <property type="protein sequence ID" value="MCQ1537817.1"/>
    <property type="molecule type" value="Genomic_DNA"/>
</dbReference>
<evidence type="ECO:0000256" key="1">
    <source>
        <dbReference type="SAM" id="Phobius"/>
    </source>
</evidence>
<sequence length="68" mass="7981">MAAFTEWADARMKKLSWIDMGLVKLSVFAFALMIAKLWEPILSLEWYWYAIIFVLAAIPPMIRIFRQG</sequence>
<protein>
    <submittedName>
        <fullName evidence="2">Uncharacterized protein</fullName>
    </submittedName>
</protein>
<keyword evidence="1" id="KW-1133">Transmembrane helix</keyword>
<accession>A0ABD4TJX2</accession>
<proteinExistence type="predicted"/>